<evidence type="ECO:0000313" key="8">
    <source>
        <dbReference type="Proteomes" id="UP000587880"/>
    </source>
</evidence>
<name>A0A1S9N1F4_CLOBE</name>
<accession>A0A1S9N1F4</accession>
<reference evidence="1 8" key="3">
    <citation type="submission" date="2020-04" db="EMBL/GenBank/DDBJ databases">
        <authorList>
            <person name="Hitch T.C.A."/>
            <person name="Wylensek D."/>
            <person name="Clavel T."/>
        </authorList>
    </citation>
    <scope>NUCLEOTIDE SEQUENCE [LARGE SCALE GENOMIC DNA]</scope>
    <source>
        <strain evidence="1 8">WB01_NA02</strain>
    </source>
</reference>
<dbReference type="RefSeq" id="WP_026887434.1">
    <property type="nucleotide sequence ID" value="NZ_CP016090.1"/>
</dbReference>
<reference evidence="3" key="4">
    <citation type="submission" date="2020-05" db="EMBL/GenBank/DDBJ databases">
        <title>Genomic insights into acetone-butanol-ethanol (ABE) fermentation by sequencing solventogenic clostridia strains.</title>
        <authorList>
            <person name="Brown S."/>
        </authorList>
    </citation>
    <scope>NUCLEOTIDE SEQUENCE</scope>
    <source>
        <strain evidence="3">DJ126</strain>
    </source>
</reference>
<dbReference type="Proteomes" id="UP000190973">
    <property type="component" value="Unassembled WGS sequence"/>
</dbReference>
<dbReference type="EMBL" id="JABSXK010000001">
    <property type="protein sequence ID" value="NRV07084.1"/>
    <property type="molecule type" value="Genomic_DNA"/>
</dbReference>
<dbReference type="Proteomes" id="UP000821656">
    <property type="component" value="Unassembled WGS sequence"/>
</dbReference>
<evidence type="ECO:0000313" key="2">
    <source>
        <dbReference type="EMBL" id="NRT88298.1"/>
    </source>
</evidence>
<dbReference type="Proteomes" id="UP000587880">
    <property type="component" value="Unassembled WGS sequence"/>
</dbReference>
<proteinExistence type="predicted"/>
<comment type="caution">
    <text evidence="5">The sequence shown here is derived from an EMBL/GenBank/DDBJ whole genome shotgun (WGS) entry which is preliminary data.</text>
</comment>
<dbReference type="EMBL" id="MWMH01000009">
    <property type="protein sequence ID" value="OOP71255.1"/>
    <property type="molecule type" value="Genomic_DNA"/>
</dbReference>
<reference evidence="2" key="6">
    <citation type="journal article" date="2022" name="Nat. Biotechnol.">
        <title>Carbon-negative production of acetone and isopropanol by gas fermentation at industrial pilot scale.</title>
        <authorList>
            <person name="Liew F.E."/>
            <person name="Nogle R."/>
            <person name="Abdalla T."/>
            <person name="Rasor B.J."/>
            <person name="Canter C."/>
            <person name="Jensen R.O."/>
            <person name="Wang L."/>
            <person name="Strutz J."/>
            <person name="Chirania P."/>
            <person name="De Tissera S."/>
            <person name="Mueller A.P."/>
            <person name="Ruan Z."/>
            <person name="Gao A."/>
            <person name="Tran L."/>
            <person name="Engle N.L."/>
            <person name="Bromley J.C."/>
            <person name="Daniell J."/>
            <person name="Conrado R."/>
            <person name="Tschaplinski T.J."/>
            <person name="Giannone R.J."/>
            <person name="Hettich R.L."/>
            <person name="Karim A.S."/>
            <person name="Simpson S.D."/>
            <person name="Brown S.D."/>
            <person name="Leang C."/>
            <person name="Jewett M.C."/>
            <person name="Kopke M."/>
        </authorList>
    </citation>
    <scope>NUCLEOTIDE SEQUENCE</scope>
    <source>
        <strain evidence="2">DJ080</strain>
    </source>
</reference>
<gene>
    <name evidence="2" type="ORF">B0H41_001977</name>
    <name evidence="5" type="ORF">CBEIBR21_21555</name>
    <name evidence="4" type="ORF">CLBCK_40910</name>
    <name evidence="3" type="ORF">DFH45_000047</name>
    <name evidence="1" type="ORF">HF849_07615</name>
</gene>
<dbReference type="EMBL" id="JABAGD010000010">
    <property type="protein sequence ID" value="NMF04630.1"/>
    <property type="molecule type" value="Genomic_DNA"/>
</dbReference>
<reference evidence="4 7" key="1">
    <citation type="submission" date="2016-05" db="EMBL/GenBank/DDBJ databases">
        <title>Microbial solvent formation.</title>
        <authorList>
            <person name="Poehlein A."/>
            <person name="Montoya Solano J.D."/>
            <person name="Flitsch S."/>
            <person name="Krabben P."/>
            <person name="Duerre P."/>
            <person name="Daniel R."/>
        </authorList>
    </citation>
    <scope>NUCLEOTIDE SEQUENCE [LARGE SCALE GENOMIC DNA]</scope>
    <source>
        <strain evidence="4 7">DSM 53</strain>
    </source>
</reference>
<reference evidence="5 6" key="2">
    <citation type="submission" date="2017-02" db="EMBL/GenBank/DDBJ databases">
        <title>Genome sequence of Clostridium beijerinckii Br21.</title>
        <authorList>
            <person name="Fonseca B.C."/>
            <person name="Guazzaroni M.E."/>
            <person name="Riano-Pachon D.M."/>
            <person name="Reginatto V."/>
        </authorList>
    </citation>
    <scope>NUCLEOTIDE SEQUENCE [LARGE SCALE GENOMIC DNA]</scope>
    <source>
        <strain evidence="5 6">Br21</strain>
    </source>
</reference>
<organism evidence="5 6">
    <name type="scientific">Clostridium beijerinckii</name>
    <name type="common">Clostridium MP</name>
    <dbReference type="NCBI Taxonomy" id="1520"/>
    <lineage>
        <taxon>Bacteria</taxon>
        <taxon>Bacillati</taxon>
        <taxon>Bacillota</taxon>
        <taxon>Clostridia</taxon>
        <taxon>Eubacteriales</taxon>
        <taxon>Clostridiaceae</taxon>
        <taxon>Clostridium</taxon>
    </lineage>
</organism>
<evidence type="ECO:0000313" key="1">
    <source>
        <dbReference type="EMBL" id="NMF04630.1"/>
    </source>
</evidence>
<dbReference type="EMBL" id="LZZI01000105">
    <property type="protein sequence ID" value="OOM58206.1"/>
    <property type="molecule type" value="Genomic_DNA"/>
</dbReference>
<sequence length="67" mass="7968">MKIHNEIMKVINDNLAKCSKFEFVAELRDLTLADMYYIEKISSIDSIKAKFNYKIINNTYIKINYSR</sequence>
<dbReference type="Proteomes" id="UP001193748">
    <property type="component" value="Unassembled WGS sequence"/>
</dbReference>
<reference evidence="2" key="5">
    <citation type="submission" date="2020-05" db="EMBL/GenBank/DDBJ databases">
        <authorList>
            <person name="Brown S."/>
            <person name="Huntemann M."/>
            <person name="Clum A."/>
            <person name="Spunde A."/>
            <person name="Palaniappan K."/>
            <person name="Ritter S."/>
            <person name="Mikhailova N."/>
            <person name="Chen I.-M."/>
            <person name="Stamatis D."/>
            <person name="Reddy T."/>
            <person name="O'Malley R."/>
            <person name="Daum C."/>
            <person name="Shapiro N."/>
            <person name="Ivanova N."/>
            <person name="Kyrpides N."/>
            <person name="Woyke T."/>
        </authorList>
    </citation>
    <scope>NUCLEOTIDE SEQUENCE</scope>
    <source>
        <strain evidence="2">DJ080</strain>
    </source>
</reference>
<evidence type="ECO:0000313" key="6">
    <source>
        <dbReference type="Proteomes" id="UP000190959"/>
    </source>
</evidence>
<dbReference type="Proteomes" id="UP000190959">
    <property type="component" value="Unassembled WGS sequence"/>
</dbReference>
<dbReference type="EMBL" id="JABSWW010000001">
    <property type="protein sequence ID" value="NRT88298.1"/>
    <property type="molecule type" value="Genomic_DNA"/>
</dbReference>
<evidence type="ECO:0000313" key="7">
    <source>
        <dbReference type="Proteomes" id="UP000190973"/>
    </source>
</evidence>
<evidence type="ECO:0000313" key="5">
    <source>
        <dbReference type="EMBL" id="OOP71255.1"/>
    </source>
</evidence>
<evidence type="ECO:0000313" key="3">
    <source>
        <dbReference type="EMBL" id="NRV07084.1"/>
    </source>
</evidence>
<evidence type="ECO:0000313" key="4">
    <source>
        <dbReference type="EMBL" id="OOM58206.1"/>
    </source>
</evidence>
<protein>
    <submittedName>
        <fullName evidence="5">Uncharacterized protein</fullName>
    </submittedName>
</protein>
<dbReference type="AlphaFoldDB" id="A0A1S9N1F4"/>